<feature type="transmembrane region" description="Helical" evidence="12">
    <location>
        <begin position="47"/>
        <end position="68"/>
    </location>
</feature>
<dbReference type="OrthoDB" id="9796672at2"/>
<feature type="transmembrane region" description="Helical" evidence="12">
    <location>
        <begin position="20"/>
        <end position="41"/>
    </location>
</feature>
<dbReference type="GO" id="GO:0008444">
    <property type="term" value="F:CDP-diacylglycerol-glycerol-3-phosphate 3-phosphatidyltransferase activity"/>
    <property type="evidence" value="ECO:0007669"/>
    <property type="project" value="UniProtKB-EC"/>
</dbReference>
<feature type="transmembrane region" description="Helical" evidence="12">
    <location>
        <begin position="80"/>
        <end position="99"/>
    </location>
</feature>
<dbReference type="GO" id="GO:0016020">
    <property type="term" value="C:membrane"/>
    <property type="evidence" value="ECO:0007669"/>
    <property type="project" value="UniProtKB-SubCell"/>
</dbReference>
<keyword evidence="7" id="KW-0443">Lipid metabolism</keyword>
<comment type="caution">
    <text evidence="13">The sequence shown here is derived from an EMBL/GenBank/DDBJ whole genome shotgun (WGS) entry which is preliminary data.</text>
</comment>
<keyword evidence="6 12" id="KW-1133">Transmembrane helix</keyword>
<dbReference type="Gene3D" id="1.20.120.1760">
    <property type="match status" value="1"/>
</dbReference>
<dbReference type="EMBL" id="JGZI01000010">
    <property type="protein sequence ID" value="KFI81135.1"/>
    <property type="molecule type" value="Genomic_DNA"/>
</dbReference>
<comment type="similarity">
    <text evidence="2 11">Belongs to the CDP-alcohol phosphatidyltransferase class-I family.</text>
</comment>
<dbReference type="PIRSF" id="PIRSF000847">
    <property type="entry name" value="Phos_ph_gly_syn"/>
    <property type="match status" value="1"/>
</dbReference>
<dbReference type="AlphaFoldDB" id="A0A087CCY5"/>
<organism evidence="13 14">
    <name type="scientific">Bifidobacterium psychraerophilum</name>
    <dbReference type="NCBI Taxonomy" id="218140"/>
    <lineage>
        <taxon>Bacteria</taxon>
        <taxon>Bacillati</taxon>
        <taxon>Actinomycetota</taxon>
        <taxon>Actinomycetes</taxon>
        <taxon>Bifidobacteriales</taxon>
        <taxon>Bifidobacteriaceae</taxon>
        <taxon>Bifidobacterium</taxon>
    </lineage>
</organism>
<evidence type="ECO:0000313" key="13">
    <source>
        <dbReference type="EMBL" id="KFI81135.1"/>
    </source>
</evidence>
<dbReference type="PANTHER" id="PTHR14269">
    <property type="entry name" value="CDP-DIACYLGLYCEROL--GLYCEROL-3-PHOSPHATE 3-PHOSPHATIDYLTRANSFERASE-RELATED"/>
    <property type="match status" value="1"/>
</dbReference>
<evidence type="ECO:0000256" key="11">
    <source>
        <dbReference type="RuleBase" id="RU003750"/>
    </source>
</evidence>
<dbReference type="Proteomes" id="UP000029050">
    <property type="component" value="Unassembled WGS sequence"/>
</dbReference>
<evidence type="ECO:0000256" key="2">
    <source>
        <dbReference type="ARBA" id="ARBA00010441"/>
    </source>
</evidence>
<keyword evidence="9" id="KW-0594">Phospholipid biosynthesis</keyword>
<sequence length="204" mass="22561">MHTPESSKDTRYSPEPKDVLWTIPNAISVLRIMTIPVIAVMVSQRHLMISLVLIVVSAASDGVDGFIARRFNQVSRVGQILDPIADRLLILCTILALGFAHILPWWLLIVVGLRDLVMGILILILAQHGYGPLPVHYAGKTGTAMLMLAIPTLILADFQDTHFFGILHLIALAAVLWGVVLYWFAGVLYILQGAKLIREDTLHE</sequence>
<dbReference type="InterPro" id="IPR048254">
    <property type="entry name" value="CDP_ALCOHOL_P_TRANSF_CS"/>
</dbReference>
<evidence type="ECO:0000256" key="3">
    <source>
        <dbReference type="ARBA" id="ARBA00022516"/>
    </source>
</evidence>
<reference evidence="13 14" key="1">
    <citation type="submission" date="2014-03" db="EMBL/GenBank/DDBJ databases">
        <title>Genomics of Bifidobacteria.</title>
        <authorList>
            <person name="Ventura M."/>
            <person name="Milani C."/>
            <person name="Lugli G.A."/>
        </authorList>
    </citation>
    <scope>NUCLEOTIDE SEQUENCE [LARGE SCALE GENOMIC DNA]</scope>
    <source>
        <strain evidence="13 14">LMG 21775</strain>
    </source>
</reference>
<accession>A0A087CCY5</accession>
<evidence type="ECO:0000256" key="10">
    <source>
        <dbReference type="ARBA" id="ARBA00023264"/>
    </source>
</evidence>
<proteinExistence type="inferred from homology"/>
<evidence type="ECO:0000313" key="14">
    <source>
        <dbReference type="Proteomes" id="UP000029050"/>
    </source>
</evidence>
<dbReference type="Pfam" id="PF01066">
    <property type="entry name" value="CDP-OH_P_transf"/>
    <property type="match status" value="1"/>
</dbReference>
<keyword evidence="4 11" id="KW-0808">Transferase</keyword>
<keyword evidence="14" id="KW-1185">Reference proteome</keyword>
<dbReference type="STRING" id="218140.BPSY_1540"/>
<dbReference type="GO" id="GO:0046474">
    <property type="term" value="P:glycerophospholipid biosynthetic process"/>
    <property type="evidence" value="ECO:0007669"/>
    <property type="project" value="TreeGrafter"/>
</dbReference>
<evidence type="ECO:0000256" key="5">
    <source>
        <dbReference type="ARBA" id="ARBA00022692"/>
    </source>
</evidence>
<evidence type="ECO:0000256" key="8">
    <source>
        <dbReference type="ARBA" id="ARBA00023136"/>
    </source>
</evidence>
<dbReference type="PROSITE" id="PS00379">
    <property type="entry name" value="CDP_ALCOHOL_P_TRANSF"/>
    <property type="match status" value="1"/>
</dbReference>
<keyword evidence="5 12" id="KW-0812">Transmembrane</keyword>
<dbReference type="EC" id="2.7.8.5" evidence="13"/>
<evidence type="ECO:0000256" key="12">
    <source>
        <dbReference type="SAM" id="Phobius"/>
    </source>
</evidence>
<dbReference type="PANTHER" id="PTHR14269:SF62">
    <property type="entry name" value="CDP-DIACYLGLYCEROL--GLYCEROL-3-PHOSPHATE 3-PHOSPHATIDYLTRANSFERASE 1, CHLOROPLASTIC"/>
    <property type="match status" value="1"/>
</dbReference>
<keyword evidence="10" id="KW-1208">Phospholipid metabolism</keyword>
<evidence type="ECO:0000256" key="1">
    <source>
        <dbReference type="ARBA" id="ARBA00004141"/>
    </source>
</evidence>
<dbReference type="InterPro" id="IPR000462">
    <property type="entry name" value="CDP-OH_P_trans"/>
</dbReference>
<feature type="transmembrane region" description="Helical" evidence="12">
    <location>
        <begin position="162"/>
        <end position="191"/>
    </location>
</feature>
<comment type="subcellular location">
    <subcellularLocation>
        <location evidence="1">Membrane</location>
        <topology evidence="1">Multi-pass membrane protein</topology>
    </subcellularLocation>
</comment>
<evidence type="ECO:0000256" key="4">
    <source>
        <dbReference type="ARBA" id="ARBA00022679"/>
    </source>
</evidence>
<evidence type="ECO:0000256" key="7">
    <source>
        <dbReference type="ARBA" id="ARBA00023098"/>
    </source>
</evidence>
<evidence type="ECO:0000256" key="9">
    <source>
        <dbReference type="ARBA" id="ARBA00023209"/>
    </source>
</evidence>
<protein>
    <submittedName>
        <fullName evidence="13">CDP-diacylglycerol--glycerol-3-phosphate3-phosphatidyl-transferase</fullName>
        <ecNumber evidence="13">2.7.8.5</ecNumber>
    </submittedName>
</protein>
<evidence type="ECO:0000256" key="6">
    <source>
        <dbReference type="ARBA" id="ARBA00022989"/>
    </source>
</evidence>
<dbReference type="UniPathway" id="UPA00085"/>
<gene>
    <name evidence="13" type="ORF">BPSY_1540</name>
</gene>
<dbReference type="InterPro" id="IPR004570">
    <property type="entry name" value="Phosphatidylglycerol_P_synth"/>
</dbReference>
<name>A0A087CCY5_9BIFI</name>
<keyword evidence="8 12" id="KW-0472">Membrane</keyword>
<dbReference type="GeneID" id="98300726"/>
<dbReference type="InterPro" id="IPR043130">
    <property type="entry name" value="CDP-OH_PTrfase_TM_dom"/>
</dbReference>
<keyword evidence="3" id="KW-0444">Lipid biosynthesis</keyword>
<dbReference type="RefSeq" id="WP_033496441.1">
    <property type="nucleotide sequence ID" value="NZ_BAABVZ010000003.1"/>
</dbReference>
<dbReference type="eggNOG" id="COG0558">
    <property type="taxonomic scope" value="Bacteria"/>
</dbReference>
<dbReference type="InterPro" id="IPR050324">
    <property type="entry name" value="CDP-alcohol_PTase-I"/>
</dbReference>